<feature type="transmembrane region" description="Helical" evidence="1">
    <location>
        <begin position="115"/>
        <end position="132"/>
    </location>
</feature>
<keyword evidence="1" id="KW-1133">Transmembrane helix</keyword>
<accession>A0A0K9Q581</accession>
<dbReference type="AlphaFoldDB" id="A0A0K9Q581"/>
<dbReference type="Proteomes" id="UP000036987">
    <property type="component" value="Unassembled WGS sequence"/>
</dbReference>
<proteinExistence type="predicted"/>
<protein>
    <submittedName>
        <fullName evidence="2">Stress enhanced protein 1</fullName>
    </submittedName>
</protein>
<keyword evidence="1" id="KW-0812">Transmembrane</keyword>
<dbReference type="STRING" id="29655.A0A0K9Q581"/>
<organism evidence="2 3">
    <name type="scientific">Zostera marina</name>
    <name type="common">Eelgrass</name>
    <dbReference type="NCBI Taxonomy" id="29655"/>
    <lineage>
        <taxon>Eukaryota</taxon>
        <taxon>Viridiplantae</taxon>
        <taxon>Streptophyta</taxon>
        <taxon>Embryophyta</taxon>
        <taxon>Tracheophyta</taxon>
        <taxon>Spermatophyta</taxon>
        <taxon>Magnoliopsida</taxon>
        <taxon>Liliopsida</taxon>
        <taxon>Zosteraceae</taxon>
        <taxon>Zostera</taxon>
    </lineage>
</organism>
<feature type="transmembrane region" description="Helical" evidence="1">
    <location>
        <begin position="79"/>
        <end position="103"/>
    </location>
</feature>
<dbReference type="EMBL" id="LFYR01000025">
    <property type="protein sequence ID" value="KMZ76448.1"/>
    <property type="molecule type" value="Genomic_DNA"/>
</dbReference>
<keyword evidence="3" id="KW-1185">Reference proteome</keyword>
<name>A0A0K9Q581_ZOSMR</name>
<dbReference type="OrthoDB" id="543868at2759"/>
<dbReference type="OMA" id="WIGRFAM"/>
<keyword evidence="1" id="KW-0472">Membrane</keyword>
<evidence type="ECO:0000313" key="2">
    <source>
        <dbReference type="EMBL" id="KMZ76448.1"/>
    </source>
</evidence>
<evidence type="ECO:0000313" key="3">
    <source>
        <dbReference type="Proteomes" id="UP000036987"/>
    </source>
</evidence>
<sequence length="138" mass="14147">MAQILMMSSTCSTVSGSNSGVCVPSSKVPGSLATCFLGGGPLLRPLVSSRSSQKTMYVAKPVSIRCEQSSKKSNGLDIWLGRLAMGGFASAITVEVITGKGLLENFGFTEPLPPVALAITGVVGVLTAFFVLQSGSSD</sequence>
<comment type="caution">
    <text evidence="2">The sequence shown here is derived from an EMBL/GenBank/DDBJ whole genome shotgun (WGS) entry which is preliminary data.</text>
</comment>
<dbReference type="GO" id="GO:0009535">
    <property type="term" value="C:chloroplast thylakoid membrane"/>
    <property type="evidence" value="ECO:0000318"/>
    <property type="project" value="GO_Central"/>
</dbReference>
<reference evidence="3" key="1">
    <citation type="journal article" date="2016" name="Nature">
        <title>The genome of the seagrass Zostera marina reveals angiosperm adaptation to the sea.</title>
        <authorList>
            <person name="Olsen J.L."/>
            <person name="Rouze P."/>
            <person name="Verhelst B."/>
            <person name="Lin Y.-C."/>
            <person name="Bayer T."/>
            <person name="Collen J."/>
            <person name="Dattolo E."/>
            <person name="De Paoli E."/>
            <person name="Dittami S."/>
            <person name="Maumus F."/>
            <person name="Michel G."/>
            <person name="Kersting A."/>
            <person name="Lauritano C."/>
            <person name="Lohaus R."/>
            <person name="Toepel M."/>
            <person name="Tonon T."/>
            <person name="Vanneste K."/>
            <person name="Amirebrahimi M."/>
            <person name="Brakel J."/>
            <person name="Bostroem C."/>
            <person name="Chovatia M."/>
            <person name="Grimwood J."/>
            <person name="Jenkins J.W."/>
            <person name="Jueterbock A."/>
            <person name="Mraz A."/>
            <person name="Stam W.T."/>
            <person name="Tice H."/>
            <person name="Bornberg-Bauer E."/>
            <person name="Green P.J."/>
            <person name="Pearson G.A."/>
            <person name="Procaccini G."/>
            <person name="Duarte C.M."/>
            <person name="Schmutz J."/>
            <person name="Reusch T.B.H."/>
            <person name="Van de Peer Y."/>
        </authorList>
    </citation>
    <scope>NUCLEOTIDE SEQUENCE [LARGE SCALE GENOMIC DNA]</scope>
    <source>
        <strain evidence="3">cv. Finnish</strain>
    </source>
</reference>
<evidence type="ECO:0000256" key="1">
    <source>
        <dbReference type="SAM" id="Phobius"/>
    </source>
</evidence>
<dbReference type="SUPFAM" id="SSF103511">
    <property type="entry name" value="Chlorophyll a-b binding protein"/>
    <property type="match status" value="1"/>
</dbReference>
<gene>
    <name evidence="2" type="ORF">ZOSMA_101G00320</name>
</gene>